<protein>
    <submittedName>
        <fullName evidence="2">Alternative protein CASQ2</fullName>
    </submittedName>
</protein>
<dbReference type="EMBL" id="HF583635">
    <property type="protein sequence ID" value="CCQ43132.1"/>
    <property type="molecule type" value="Genomic_DNA"/>
</dbReference>
<sequence length="102" mass="11576">MMMKMMMMMIILMKRIMMTVMTMMMNSPTPNNSDENKITAPTTIQTAQGGSKQFCPTPSQLLSLFHHLFSHSLCVRSSIIQQMPFQMQQSHLAGTGEKLFPC</sequence>
<gene>
    <name evidence="2" type="primary">CASQ2</name>
</gene>
<feature type="chain" id="PRO_5003988766" evidence="1">
    <location>
        <begin position="23"/>
        <end position="102"/>
    </location>
</feature>
<organism evidence="2">
    <name type="scientific">Homo sapiens</name>
    <name type="common">Human</name>
    <dbReference type="NCBI Taxonomy" id="9606"/>
    <lineage>
        <taxon>Eukaryota</taxon>
        <taxon>Metazoa</taxon>
        <taxon>Chordata</taxon>
        <taxon>Craniata</taxon>
        <taxon>Vertebrata</taxon>
        <taxon>Euteleostomi</taxon>
        <taxon>Mammalia</taxon>
        <taxon>Eutheria</taxon>
        <taxon>Euarchontoglires</taxon>
        <taxon>Primates</taxon>
        <taxon>Haplorrhini</taxon>
        <taxon>Catarrhini</taxon>
        <taxon>Hominidae</taxon>
        <taxon>Homo</taxon>
    </lineage>
</organism>
<dbReference type="OrthoDB" id="10038131at2759"/>
<proteinExistence type="predicted"/>
<reference evidence="2" key="1">
    <citation type="journal article" date="2013" name="PLoS ONE">
        <title>Direct detection of alternative open reading frames translation products in human significantly expands the proteome.</title>
        <authorList>
            <person name="Vanderperre B."/>
            <person name="Lucier J.-F."/>
            <person name="Motard J."/>
            <person name="Tremblay G."/>
            <person name="Vanderperre S."/>
            <person name="Wisztorski M."/>
            <person name="Salzet M."/>
            <person name="Boisvert F.-M."/>
            <person name="Roucou X."/>
        </authorList>
    </citation>
    <scope>NUCLEOTIDE SEQUENCE</scope>
</reference>
<keyword evidence="1" id="KW-0732">Signal</keyword>
<feature type="signal peptide" evidence="1">
    <location>
        <begin position="1"/>
        <end position="22"/>
    </location>
</feature>
<dbReference type="ChiTaRS" id="CASQ2">
    <property type="organism name" value="human"/>
</dbReference>
<evidence type="ECO:0000313" key="2">
    <source>
        <dbReference type="EMBL" id="CCQ43132.1"/>
    </source>
</evidence>
<name>L8EC86_HUMAN</name>
<dbReference type="AlphaFoldDB" id="L8EC86"/>
<accession>L8EC86</accession>
<evidence type="ECO:0000256" key="1">
    <source>
        <dbReference type="SAM" id="SignalP"/>
    </source>
</evidence>